<comment type="caution">
    <text evidence="1">The sequence shown here is derived from an EMBL/GenBank/DDBJ whole genome shotgun (WGS) entry which is preliminary data.</text>
</comment>
<reference evidence="1 2" key="1">
    <citation type="submission" date="2022-11" db="EMBL/GenBank/DDBJ databases">
        <title>Minimal conservation of predation-associated metabolite biosynthetic gene clusters underscores biosynthetic potential of Myxococcota including descriptions for ten novel species: Archangium lansinium sp. nov., Myxococcus landrumus sp. nov., Nannocystis bai.</title>
        <authorList>
            <person name="Ahearne A."/>
            <person name="Stevens C."/>
            <person name="Dowd S."/>
        </authorList>
    </citation>
    <scope>NUCLEOTIDE SEQUENCE [LARGE SCALE GENOMIC DNA]</scope>
    <source>
        <strain evidence="1 2">BB15-2</strain>
    </source>
</reference>
<accession>A0ABT5DTN7</accession>
<proteinExistence type="predicted"/>
<dbReference type="Proteomes" id="UP001221686">
    <property type="component" value="Unassembled WGS sequence"/>
</dbReference>
<evidence type="ECO:0008006" key="3">
    <source>
        <dbReference type="Google" id="ProtNLM"/>
    </source>
</evidence>
<evidence type="ECO:0000313" key="1">
    <source>
        <dbReference type="EMBL" id="MDC0716996.1"/>
    </source>
</evidence>
<gene>
    <name evidence="1" type="ORF">POL25_08840</name>
</gene>
<evidence type="ECO:0000313" key="2">
    <source>
        <dbReference type="Proteomes" id="UP001221686"/>
    </source>
</evidence>
<dbReference type="Gene3D" id="3.40.50.150">
    <property type="entry name" value="Vaccinia Virus protein VP39"/>
    <property type="match status" value="1"/>
</dbReference>
<organism evidence="1 2">
    <name type="scientific">Nannocystis bainbridge</name>
    <dbReference type="NCBI Taxonomy" id="2995303"/>
    <lineage>
        <taxon>Bacteria</taxon>
        <taxon>Pseudomonadati</taxon>
        <taxon>Myxococcota</taxon>
        <taxon>Polyangia</taxon>
        <taxon>Nannocystales</taxon>
        <taxon>Nannocystaceae</taxon>
        <taxon>Nannocystis</taxon>
    </lineage>
</organism>
<dbReference type="EMBL" id="JAQNDL010000001">
    <property type="protein sequence ID" value="MDC0716996.1"/>
    <property type="molecule type" value="Genomic_DNA"/>
</dbReference>
<sequence length="217" mass="24241">MLEVEARWLRARLQELGDAELTPLLNLGSSDLHFRTAVQPWIDREVFAPLRARGAEVVHSDLKQLPGVDIAADALSPEGHARLQAVGARAILCCNMLEHVTDRAALARGLAALVPAGGLLIVTVPFSYPYHPDPIDTYYRPDPEDMSRELFPQLRRVRAEVVDGPSYAPELLRRPWLLVRDLRKLAGLRDSPSGTAGSRLRWLTRPYQVSCAVLRRE</sequence>
<dbReference type="SUPFAM" id="SSF53335">
    <property type="entry name" value="S-adenosyl-L-methionine-dependent methyltransferases"/>
    <property type="match status" value="1"/>
</dbReference>
<dbReference type="InterPro" id="IPR029063">
    <property type="entry name" value="SAM-dependent_MTases_sf"/>
</dbReference>
<name>A0ABT5DTN7_9BACT</name>
<keyword evidence="2" id="KW-1185">Reference proteome</keyword>
<protein>
    <recommendedName>
        <fullName evidence="3">Methyltransferase domain-containing protein</fullName>
    </recommendedName>
</protein>
<dbReference type="RefSeq" id="WP_272085482.1">
    <property type="nucleotide sequence ID" value="NZ_JAQNDL010000001.1"/>
</dbReference>